<dbReference type="AlphaFoldDB" id="A0A5B7EKR6"/>
<accession>A0A5B7EKR6</accession>
<evidence type="ECO:0000313" key="1">
    <source>
        <dbReference type="EMBL" id="MPC33739.1"/>
    </source>
</evidence>
<protein>
    <submittedName>
        <fullName evidence="1">Uncharacterized protein</fullName>
    </submittedName>
</protein>
<proteinExistence type="predicted"/>
<organism evidence="1 2">
    <name type="scientific">Portunus trituberculatus</name>
    <name type="common">Swimming crab</name>
    <name type="synonym">Neptunus trituberculatus</name>
    <dbReference type="NCBI Taxonomy" id="210409"/>
    <lineage>
        <taxon>Eukaryota</taxon>
        <taxon>Metazoa</taxon>
        <taxon>Ecdysozoa</taxon>
        <taxon>Arthropoda</taxon>
        <taxon>Crustacea</taxon>
        <taxon>Multicrustacea</taxon>
        <taxon>Malacostraca</taxon>
        <taxon>Eumalacostraca</taxon>
        <taxon>Eucarida</taxon>
        <taxon>Decapoda</taxon>
        <taxon>Pleocyemata</taxon>
        <taxon>Brachyura</taxon>
        <taxon>Eubrachyura</taxon>
        <taxon>Portunoidea</taxon>
        <taxon>Portunidae</taxon>
        <taxon>Portuninae</taxon>
        <taxon>Portunus</taxon>
    </lineage>
</organism>
<name>A0A5B7EKR6_PORTR</name>
<dbReference type="Proteomes" id="UP000324222">
    <property type="component" value="Unassembled WGS sequence"/>
</dbReference>
<comment type="caution">
    <text evidence="1">The sequence shown here is derived from an EMBL/GenBank/DDBJ whole genome shotgun (WGS) entry which is preliminary data.</text>
</comment>
<sequence length="94" mass="10178">MLGILRGLYKGLIHPCMEYSSHAPPLTTQVEPFVTWLGDRTRGGRNSGAGLELRGTAASTAVLTTTLRDDHDMTKTTCASPLRCCSSFSFPSLF</sequence>
<evidence type="ECO:0000313" key="2">
    <source>
        <dbReference type="Proteomes" id="UP000324222"/>
    </source>
</evidence>
<gene>
    <name evidence="1" type="ORF">E2C01_027100</name>
</gene>
<dbReference type="EMBL" id="VSRR010002893">
    <property type="protein sequence ID" value="MPC33739.1"/>
    <property type="molecule type" value="Genomic_DNA"/>
</dbReference>
<keyword evidence="2" id="KW-1185">Reference proteome</keyword>
<reference evidence="1 2" key="1">
    <citation type="submission" date="2019-05" db="EMBL/GenBank/DDBJ databases">
        <title>Another draft genome of Portunus trituberculatus and its Hox gene families provides insights of decapod evolution.</title>
        <authorList>
            <person name="Jeong J.-H."/>
            <person name="Song I."/>
            <person name="Kim S."/>
            <person name="Choi T."/>
            <person name="Kim D."/>
            <person name="Ryu S."/>
            <person name="Kim W."/>
        </authorList>
    </citation>
    <scope>NUCLEOTIDE SEQUENCE [LARGE SCALE GENOMIC DNA]</scope>
    <source>
        <tissue evidence="1">Muscle</tissue>
    </source>
</reference>